<evidence type="ECO:0000256" key="2">
    <source>
        <dbReference type="ARBA" id="ARBA00012224"/>
    </source>
</evidence>
<sequence length="385" mass="44357">MNYDFNTIYNRESTYSVKYGLRKQLFGTEDIIPLWVADMDLAVAPEIVEALQKRVSHPIYGYTMQTDVFWESAQNWIKKRHQWEVASDELVFAPGIVPALGFLVQAFSDINDKVGIFTPVYPPFYENVKKNNRELVTFPLQNKNGRYYINFDEVEDAMKNGLKLIVFCNPHNPSGRMWQQEELLQLLDLCEKYNVNIISDEIHADLTLWGNKHVPFASLSEIAEQRVITCMAPSKTFNLAGLNCAYLIFKNEKLKAKYLQLVQHLHFDFGGTFATESMIAAYTQGENWYQALLQHIEKNISYVEENLSKTPIKTMHPDATYLLWLDCKELEPSGTLLKKFFYEKCKVGVQDGRQFGVDGVGFMRLNTATPFPIIKEAVDRIIKSI</sequence>
<dbReference type="GO" id="GO:0030170">
    <property type="term" value="F:pyridoxal phosphate binding"/>
    <property type="evidence" value="ECO:0007669"/>
    <property type="project" value="InterPro"/>
</dbReference>
<reference evidence="7 8" key="1">
    <citation type="submission" date="2020-04" db="EMBL/GenBank/DDBJ databases">
        <title>Flammeovirga sp. SR4, a novel species isolated from seawater.</title>
        <authorList>
            <person name="Wang X."/>
        </authorList>
    </citation>
    <scope>NUCLEOTIDE SEQUENCE [LARGE SCALE GENOMIC DNA]</scope>
    <source>
        <strain evidence="7 8">ATCC 23126</strain>
    </source>
</reference>
<protein>
    <recommendedName>
        <fullName evidence="2">cysteine-S-conjugate beta-lyase</fullName>
        <ecNumber evidence="2">4.4.1.13</ecNumber>
    </recommendedName>
</protein>
<comment type="caution">
    <text evidence="7">The sequence shown here is derived from an EMBL/GenBank/DDBJ whole genome shotgun (WGS) entry which is preliminary data.</text>
</comment>
<dbReference type="InterPro" id="IPR015422">
    <property type="entry name" value="PyrdxlP-dep_Trfase_small"/>
</dbReference>
<evidence type="ECO:0000313" key="8">
    <source>
        <dbReference type="Proteomes" id="UP000576082"/>
    </source>
</evidence>
<dbReference type="GO" id="GO:0047804">
    <property type="term" value="F:cysteine-S-conjugate beta-lyase activity"/>
    <property type="evidence" value="ECO:0007669"/>
    <property type="project" value="UniProtKB-EC"/>
</dbReference>
<accession>A0A7X9S163</accession>
<keyword evidence="4 7" id="KW-0456">Lyase</keyword>
<dbReference type="EMBL" id="JABANE010000169">
    <property type="protein sequence ID" value="NME72511.1"/>
    <property type="molecule type" value="Genomic_DNA"/>
</dbReference>
<dbReference type="InterPro" id="IPR027619">
    <property type="entry name" value="C-S_lyase_PatB-like"/>
</dbReference>
<organism evidence="7 8">
    <name type="scientific">Flammeovirga aprica JL-4</name>
    <dbReference type="NCBI Taxonomy" id="694437"/>
    <lineage>
        <taxon>Bacteria</taxon>
        <taxon>Pseudomonadati</taxon>
        <taxon>Bacteroidota</taxon>
        <taxon>Cytophagia</taxon>
        <taxon>Cytophagales</taxon>
        <taxon>Flammeovirgaceae</taxon>
        <taxon>Flammeovirga</taxon>
    </lineage>
</organism>
<comment type="cofactor">
    <cofactor evidence="1">
        <name>pyridoxal 5'-phosphate</name>
        <dbReference type="ChEBI" id="CHEBI:597326"/>
    </cofactor>
</comment>
<evidence type="ECO:0000256" key="4">
    <source>
        <dbReference type="ARBA" id="ARBA00023239"/>
    </source>
</evidence>
<dbReference type="InterPro" id="IPR004839">
    <property type="entry name" value="Aminotransferase_I/II_large"/>
</dbReference>
<dbReference type="InterPro" id="IPR015421">
    <property type="entry name" value="PyrdxlP-dep_Trfase_major"/>
</dbReference>
<dbReference type="PANTHER" id="PTHR43525:SF1">
    <property type="entry name" value="PROTEIN MALY"/>
    <property type="match status" value="1"/>
</dbReference>
<evidence type="ECO:0000256" key="3">
    <source>
        <dbReference type="ARBA" id="ARBA00022898"/>
    </source>
</evidence>
<evidence type="ECO:0000313" key="7">
    <source>
        <dbReference type="EMBL" id="NME72511.1"/>
    </source>
</evidence>
<dbReference type="NCBIfam" id="TIGR04350">
    <property type="entry name" value="C_S_lyase_PatB"/>
    <property type="match status" value="1"/>
</dbReference>
<dbReference type="CDD" id="cd00609">
    <property type="entry name" value="AAT_like"/>
    <property type="match status" value="1"/>
</dbReference>
<dbReference type="Gene3D" id="3.90.1150.10">
    <property type="entry name" value="Aspartate Aminotransferase, domain 1"/>
    <property type="match status" value="1"/>
</dbReference>
<dbReference type="Pfam" id="PF00155">
    <property type="entry name" value="Aminotran_1_2"/>
    <property type="match status" value="1"/>
</dbReference>
<keyword evidence="8" id="KW-1185">Reference proteome</keyword>
<dbReference type="RefSeq" id="WP_169660699.1">
    <property type="nucleotide sequence ID" value="NZ_JABANE010000169.1"/>
</dbReference>
<evidence type="ECO:0000256" key="5">
    <source>
        <dbReference type="ARBA" id="ARBA00037974"/>
    </source>
</evidence>
<dbReference type="Proteomes" id="UP000576082">
    <property type="component" value="Unassembled WGS sequence"/>
</dbReference>
<dbReference type="InterPro" id="IPR015424">
    <property type="entry name" value="PyrdxlP-dep_Trfase"/>
</dbReference>
<dbReference type="PANTHER" id="PTHR43525">
    <property type="entry name" value="PROTEIN MALY"/>
    <property type="match status" value="1"/>
</dbReference>
<dbReference type="EC" id="4.4.1.13" evidence="2"/>
<feature type="domain" description="Aminotransferase class I/classII large" evidence="6">
    <location>
        <begin position="30"/>
        <end position="381"/>
    </location>
</feature>
<dbReference type="AlphaFoldDB" id="A0A7X9S163"/>
<dbReference type="SUPFAM" id="SSF53383">
    <property type="entry name" value="PLP-dependent transferases"/>
    <property type="match status" value="1"/>
</dbReference>
<gene>
    <name evidence="7" type="ORF">HHU12_31405</name>
</gene>
<keyword evidence="3" id="KW-0663">Pyridoxal phosphate</keyword>
<proteinExistence type="inferred from homology"/>
<name>A0A7X9S163_9BACT</name>
<dbReference type="Gene3D" id="3.40.640.10">
    <property type="entry name" value="Type I PLP-dependent aspartate aminotransferase-like (Major domain)"/>
    <property type="match status" value="1"/>
</dbReference>
<dbReference type="InterPro" id="IPR051798">
    <property type="entry name" value="Class-II_PLP-Dep_Aminotrans"/>
</dbReference>
<evidence type="ECO:0000259" key="6">
    <source>
        <dbReference type="Pfam" id="PF00155"/>
    </source>
</evidence>
<evidence type="ECO:0000256" key="1">
    <source>
        <dbReference type="ARBA" id="ARBA00001933"/>
    </source>
</evidence>
<comment type="similarity">
    <text evidence="5">Belongs to the class-II pyridoxal-phosphate-dependent aminotransferase family. MalY/PatB cystathionine beta-lyase subfamily.</text>
</comment>